<dbReference type="Proteomes" id="UP000005326">
    <property type="component" value="Unassembled WGS sequence"/>
</dbReference>
<evidence type="ECO:0000256" key="1">
    <source>
        <dbReference type="SAM" id="Phobius"/>
    </source>
</evidence>
<keyword evidence="1" id="KW-0472">Membrane</keyword>
<keyword evidence="1" id="KW-0812">Transmembrane</keyword>
<sequence>MAVTEKIAVFHDGRKSNLKGVERALCPFLLLTEKALIYHLSFTTVGYYINILIVWGVCPFVLVYTEKD</sequence>
<keyword evidence="3" id="KW-1185">Reference proteome</keyword>
<proteinExistence type="predicted"/>
<feature type="transmembrane region" description="Helical" evidence="1">
    <location>
        <begin position="45"/>
        <end position="65"/>
    </location>
</feature>
<gene>
    <name evidence="2" type="ORF">EUBSIR_02097</name>
</gene>
<protein>
    <submittedName>
        <fullName evidence="2">Uncharacterized protein</fullName>
    </submittedName>
</protein>
<name>B0MQI1_9FIRM</name>
<dbReference type="AlphaFoldDB" id="B0MQI1"/>
<accession>B0MQI1</accession>
<comment type="caution">
    <text evidence="2">The sequence shown here is derived from an EMBL/GenBank/DDBJ whole genome shotgun (WGS) entry which is preliminary data.</text>
</comment>
<evidence type="ECO:0000313" key="3">
    <source>
        <dbReference type="Proteomes" id="UP000005326"/>
    </source>
</evidence>
<dbReference type="EMBL" id="ABCA03000051">
    <property type="protein sequence ID" value="EDS00160.1"/>
    <property type="molecule type" value="Genomic_DNA"/>
</dbReference>
<organism evidence="2 3">
    <name type="scientific">[Eubacterium] siraeum DSM 15702</name>
    <dbReference type="NCBI Taxonomy" id="428128"/>
    <lineage>
        <taxon>Bacteria</taxon>
        <taxon>Bacillati</taxon>
        <taxon>Bacillota</taxon>
        <taxon>Clostridia</taxon>
        <taxon>Eubacteriales</taxon>
        <taxon>Oscillospiraceae</taxon>
        <taxon>Oscillospiraceae incertae sedis</taxon>
    </lineage>
</organism>
<reference evidence="2" key="1">
    <citation type="submission" date="2007-10" db="EMBL/GenBank/DDBJ databases">
        <authorList>
            <person name="Fulton L."/>
            <person name="Clifton S."/>
            <person name="Fulton B."/>
            <person name="Xu J."/>
            <person name="Minx P."/>
            <person name="Pepin K.H."/>
            <person name="Johnson M."/>
            <person name="Thiruvilangam P."/>
            <person name="Bhonagiri V."/>
            <person name="Nash W.E."/>
            <person name="Mardis E.R."/>
            <person name="Wilson R.K."/>
        </authorList>
    </citation>
    <scope>NUCLEOTIDE SEQUENCE [LARGE SCALE GENOMIC DNA]</scope>
    <source>
        <strain evidence="2">DSM 15702</strain>
    </source>
</reference>
<evidence type="ECO:0000313" key="2">
    <source>
        <dbReference type="EMBL" id="EDS00160.1"/>
    </source>
</evidence>
<reference evidence="2" key="2">
    <citation type="submission" date="2014-06" db="EMBL/GenBank/DDBJ databases">
        <title>Draft genome sequence of Eubacterium siraeum (DSM 15702).</title>
        <authorList>
            <person name="Sudarsanam P."/>
            <person name="Ley R."/>
            <person name="Guruge J."/>
            <person name="Turnbaugh P.J."/>
            <person name="Mahowald M."/>
            <person name="Liep D."/>
            <person name="Gordon J."/>
        </authorList>
    </citation>
    <scope>NUCLEOTIDE SEQUENCE</scope>
    <source>
        <strain evidence="2">DSM 15702</strain>
    </source>
</reference>
<keyword evidence="1" id="KW-1133">Transmembrane helix</keyword>